<sequence>MTLRTLWARTAIAAAGCLLLTTVAGQAVAAELDDDAVDVNVTITPLTGTGALSMSVAGTSAELTETGSTAELRRFTGTLPTVTVTDTRPTDEIPEDAGWYVLGTASDFVGSAGQSPISAGQLGWSPRLIDGGDSGVVSAGSDVGTVFDDGPNDVGLVDQEFLAVTEDSAGVSAEGSWTSTADLTLETLPTSEAGDYSSTLTLTLME</sequence>
<protein>
    <recommendedName>
        <fullName evidence="4">WxL domain-containing protein</fullName>
    </recommendedName>
</protein>
<feature type="signal peptide" evidence="1">
    <location>
        <begin position="1"/>
        <end position="29"/>
    </location>
</feature>
<evidence type="ECO:0000313" key="3">
    <source>
        <dbReference type="Proteomes" id="UP000241085"/>
    </source>
</evidence>
<dbReference type="RefSeq" id="WP_107574161.1">
    <property type="nucleotide sequence ID" value="NZ_PZPL01000001.1"/>
</dbReference>
<reference evidence="2 3" key="1">
    <citation type="submission" date="2018-03" db="EMBL/GenBank/DDBJ databases">
        <title>Bacteriophage NCPPB3778 and a type I-E CRISPR drive the evolution of the US Biological Select Agent, Rathayibacter toxicus.</title>
        <authorList>
            <person name="Davis E.W.II."/>
            <person name="Tabima J.F."/>
            <person name="Weisberg A.J."/>
            <person name="Dantas Lopes L."/>
            <person name="Wiseman M.S."/>
            <person name="Wiseman M.S."/>
            <person name="Pupko T."/>
            <person name="Belcher M.S."/>
            <person name="Sechler A.J."/>
            <person name="Tancos M.A."/>
            <person name="Schroeder B.K."/>
            <person name="Murray T.D."/>
            <person name="Luster D.G."/>
            <person name="Schneider W.L."/>
            <person name="Rogers E."/>
            <person name="Andreote F.D."/>
            <person name="Grunwald N.J."/>
            <person name="Putnam M.L."/>
            <person name="Chang J.H."/>
        </authorList>
    </citation>
    <scope>NUCLEOTIDE SEQUENCE [LARGE SCALE GENOMIC DNA]</scope>
    <source>
        <strain evidence="2 3">DSM 15933</strain>
    </source>
</reference>
<keyword evidence="3" id="KW-1185">Reference proteome</keyword>
<organism evidence="2 3">
    <name type="scientific">Rathayibacter caricis DSM 15933</name>
    <dbReference type="NCBI Taxonomy" id="1328867"/>
    <lineage>
        <taxon>Bacteria</taxon>
        <taxon>Bacillati</taxon>
        <taxon>Actinomycetota</taxon>
        <taxon>Actinomycetes</taxon>
        <taxon>Micrococcales</taxon>
        <taxon>Microbacteriaceae</taxon>
        <taxon>Rathayibacter</taxon>
    </lineage>
</organism>
<accession>A0A2T4USF2</accession>
<comment type="caution">
    <text evidence="2">The sequence shown here is derived from an EMBL/GenBank/DDBJ whole genome shotgun (WGS) entry which is preliminary data.</text>
</comment>
<keyword evidence="1" id="KW-0732">Signal</keyword>
<gene>
    <name evidence="2" type="ORF">C1I63_06075</name>
</gene>
<proteinExistence type="predicted"/>
<feature type="chain" id="PRO_5015451351" description="WxL domain-containing protein" evidence="1">
    <location>
        <begin position="30"/>
        <end position="206"/>
    </location>
</feature>
<name>A0A2T4USF2_9MICO</name>
<dbReference type="Proteomes" id="UP000241085">
    <property type="component" value="Unassembled WGS sequence"/>
</dbReference>
<dbReference type="AlphaFoldDB" id="A0A2T4USF2"/>
<evidence type="ECO:0000313" key="2">
    <source>
        <dbReference type="EMBL" id="PTL72459.1"/>
    </source>
</evidence>
<dbReference type="EMBL" id="PZPL01000001">
    <property type="protein sequence ID" value="PTL72459.1"/>
    <property type="molecule type" value="Genomic_DNA"/>
</dbReference>
<evidence type="ECO:0000256" key="1">
    <source>
        <dbReference type="SAM" id="SignalP"/>
    </source>
</evidence>
<evidence type="ECO:0008006" key="4">
    <source>
        <dbReference type="Google" id="ProtNLM"/>
    </source>
</evidence>